<accession>A0A9X6ST02</accession>
<dbReference type="EMBL" id="NVMX01000151">
    <property type="protein sequence ID" value="PDZ94634.1"/>
    <property type="molecule type" value="Genomic_DNA"/>
</dbReference>
<proteinExistence type="predicted"/>
<protein>
    <submittedName>
        <fullName evidence="1">Uncharacterized protein</fullName>
    </submittedName>
</protein>
<dbReference type="AlphaFoldDB" id="A0A9X6ST02"/>
<evidence type="ECO:0000313" key="2">
    <source>
        <dbReference type="Proteomes" id="UP000219922"/>
    </source>
</evidence>
<gene>
    <name evidence="1" type="ORF">CON36_32850</name>
</gene>
<dbReference type="Proteomes" id="UP000219922">
    <property type="component" value="Unassembled WGS sequence"/>
</dbReference>
<comment type="caution">
    <text evidence="1">The sequence shown here is derived from an EMBL/GenBank/DDBJ whole genome shotgun (WGS) entry which is preliminary data.</text>
</comment>
<evidence type="ECO:0000313" key="1">
    <source>
        <dbReference type="EMBL" id="PDZ94634.1"/>
    </source>
</evidence>
<name>A0A9X6ST02_BACCE</name>
<dbReference type="RefSeq" id="WP_098006857.1">
    <property type="nucleotide sequence ID" value="NZ_NUJB01000036.1"/>
</dbReference>
<sequence>MEPIENKWENTYEYLVLKTDRGYFCDAWEEFDEDVENFSFTDNITNAHKFIGGLTPSWGNAPKYLWNDKEGKIIDNLKDAQEYFGGEILKVVKTEIHIEKYEFDKSEFDEVIL</sequence>
<organism evidence="1 2">
    <name type="scientific">Bacillus cereus</name>
    <dbReference type="NCBI Taxonomy" id="1396"/>
    <lineage>
        <taxon>Bacteria</taxon>
        <taxon>Bacillati</taxon>
        <taxon>Bacillota</taxon>
        <taxon>Bacilli</taxon>
        <taxon>Bacillales</taxon>
        <taxon>Bacillaceae</taxon>
        <taxon>Bacillus</taxon>
        <taxon>Bacillus cereus group</taxon>
    </lineage>
</organism>
<reference evidence="1 2" key="1">
    <citation type="submission" date="2017-09" db="EMBL/GenBank/DDBJ databases">
        <title>Large-scale bioinformatics analysis of Bacillus genomes uncovers conserved roles of natural products in bacterial physiology.</title>
        <authorList>
            <consortium name="Agbiome Team Llc"/>
            <person name="Bleich R.M."/>
            <person name="Grubbs K.J."/>
            <person name="Santa Maria K.C."/>
            <person name="Allen S.E."/>
            <person name="Farag S."/>
            <person name="Shank E.A."/>
            <person name="Bowers A."/>
        </authorList>
    </citation>
    <scope>NUCLEOTIDE SEQUENCE [LARGE SCALE GENOMIC DNA]</scope>
    <source>
        <strain evidence="1 2">AFS092789</strain>
    </source>
</reference>